<name>A0ACA9LV45_9GLOM</name>
<accession>A0ACA9LV45</accession>
<gene>
    <name evidence="1" type="ORF">SCALOS_LOCUS5224</name>
</gene>
<proteinExistence type="predicted"/>
<feature type="non-terminal residue" evidence="1">
    <location>
        <position position="1"/>
    </location>
</feature>
<organism evidence="1 2">
    <name type="scientific">Scutellospora calospora</name>
    <dbReference type="NCBI Taxonomy" id="85575"/>
    <lineage>
        <taxon>Eukaryota</taxon>
        <taxon>Fungi</taxon>
        <taxon>Fungi incertae sedis</taxon>
        <taxon>Mucoromycota</taxon>
        <taxon>Glomeromycotina</taxon>
        <taxon>Glomeromycetes</taxon>
        <taxon>Diversisporales</taxon>
        <taxon>Gigasporaceae</taxon>
        <taxon>Scutellospora</taxon>
    </lineage>
</organism>
<dbReference type="Proteomes" id="UP000789860">
    <property type="component" value="Unassembled WGS sequence"/>
</dbReference>
<evidence type="ECO:0000313" key="1">
    <source>
        <dbReference type="EMBL" id="CAG8552324.1"/>
    </source>
</evidence>
<protein>
    <submittedName>
        <fullName evidence="1">5337_t:CDS:1</fullName>
    </submittedName>
</protein>
<reference evidence="1" key="1">
    <citation type="submission" date="2021-06" db="EMBL/GenBank/DDBJ databases">
        <authorList>
            <person name="Kallberg Y."/>
            <person name="Tangrot J."/>
            <person name="Rosling A."/>
        </authorList>
    </citation>
    <scope>NUCLEOTIDE SEQUENCE</scope>
    <source>
        <strain evidence="1">AU212A</strain>
    </source>
</reference>
<dbReference type="EMBL" id="CAJVPM010008142">
    <property type="protein sequence ID" value="CAG8552324.1"/>
    <property type="molecule type" value="Genomic_DNA"/>
</dbReference>
<evidence type="ECO:0000313" key="2">
    <source>
        <dbReference type="Proteomes" id="UP000789860"/>
    </source>
</evidence>
<keyword evidence="2" id="KW-1185">Reference proteome</keyword>
<comment type="caution">
    <text evidence="1">The sequence shown here is derived from an EMBL/GenBank/DDBJ whole genome shotgun (WGS) entry which is preliminary data.</text>
</comment>
<sequence length="90" mass="10472">IESSISATSIESSTLTNATRYQYKVLLQNNSPSSHRQCSCLPLSHQQHLPLIHQQQCLPSFYQQQHLSSIYQQQRSSLIYQQQRSFSIYQ</sequence>